<dbReference type="GeneID" id="95549375"/>
<dbReference type="PROSITE" id="PS51819">
    <property type="entry name" value="VOC"/>
    <property type="match status" value="1"/>
</dbReference>
<dbReference type="CDD" id="cd07247">
    <property type="entry name" value="SgaA_N_like"/>
    <property type="match status" value="1"/>
</dbReference>
<gene>
    <name evidence="2" type="ORF">SAMN06295900_101146</name>
</gene>
<dbReference type="Pfam" id="PF00903">
    <property type="entry name" value="Glyoxalase"/>
    <property type="match status" value="1"/>
</dbReference>
<name>A0A1X7CC93_TRICW</name>
<sequence length="133" mass="14561">MTAVATANRVINWFEIPAIDFERAVRFYETALDVELRRETMAGVPMAIFSRADEATGGSIVHNPRQMLPAENGAGVAVYLNAEPSLQATLARIERAGGKQSGSLLELPRDLGYIGFFVDTEGNRIGLHSQQLR</sequence>
<dbReference type="InterPro" id="IPR037523">
    <property type="entry name" value="VOC_core"/>
</dbReference>
<feature type="domain" description="VOC" evidence="1">
    <location>
        <begin position="10"/>
        <end position="130"/>
    </location>
</feature>
<dbReference type="SUPFAM" id="SSF54593">
    <property type="entry name" value="Glyoxalase/Bleomycin resistance protein/Dihydroxybiphenyl dioxygenase"/>
    <property type="match status" value="1"/>
</dbReference>
<dbReference type="AlphaFoldDB" id="A0A1X7CC93"/>
<dbReference type="InterPro" id="IPR052164">
    <property type="entry name" value="Anthracycline_SecMetBiosynth"/>
</dbReference>
<dbReference type="OrthoDB" id="8776491at2"/>
<evidence type="ECO:0000313" key="2">
    <source>
        <dbReference type="EMBL" id="SME93781.1"/>
    </source>
</evidence>
<organism evidence="2 3">
    <name type="scientific">Trinickia caryophylli</name>
    <name type="common">Paraburkholderia caryophylli</name>
    <dbReference type="NCBI Taxonomy" id="28094"/>
    <lineage>
        <taxon>Bacteria</taxon>
        <taxon>Pseudomonadati</taxon>
        <taxon>Pseudomonadota</taxon>
        <taxon>Betaproteobacteria</taxon>
        <taxon>Burkholderiales</taxon>
        <taxon>Burkholderiaceae</taxon>
        <taxon>Trinickia</taxon>
    </lineage>
</organism>
<dbReference type="InterPro" id="IPR004360">
    <property type="entry name" value="Glyas_Fos-R_dOase_dom"/>
</dbReference>
<keyword evidence="3" id="KW-1185">Reference proteome</keyword>
<dbReference type="Proteomes" id="UP000192911">
    <property type="component" value="Unassembled WGS sequence"/>
</dbReference>
<protein>
    <recommendedName>
        <fullName evidence="1">VOC domain-containing protein</fullName>
    </recommendedName>
</protein>
<dbReference type="PANTHER" id="PTHR33993:SF2">
    <property type="entry name" value="VOC DOMAIN-CONTAINING PROTEIN"/>
    <property type="match status" value="1"/>
</dbReference>
<dbReference type="EMBL" id="FXAH01000001">
    <property type="protein sequence ID" value="SME93781.1"/>
    <property type="molecule type" value="Genomic_DNA"/>
</dbReference>
<reference evidence="3" key="1">
    <citation type="submission" date="2017-04" db="EMBL/GenBank/DDBJ databases">
        <authorList>
            <person name="Varghese N."/>
            <person name="Submissions S."/>
        </authorList>
    </citation>
    <scope>NUCLEOTIDE SEQUENCE [LARGE SCALE GENOMIC DNA]</scope>
    <source>
        <strain evidence="3">Ballard 720</strain>
    </source>
</reference>
<dbReference type="STRING" id="28094.SAMN06295900_101146"/>
<dbReference type="PANTHER" id="PTHR33993">
    <property type="entry name" value="GLYOXALASE-RELATED"/>
    <property type="match status" value="1"/>
</dbReference>
<evidence type="ECO:0000313" key="3">
    <source>
        <dbReference type="Proteomes" id="UP000192911"/>
    </source>
</evidence>
<dbReference type="Gene3D" id="3.10.180.10">
    <property type="entry name" value="2,3-Dihydroxybiphenyl 1,2-Dioxygenase, domain 1"/>
    <property type="match status" value="1"/>
</dbReference>
<evidence type="ECO:0000259" key="1">
    <source>
        <dbReference type="PROSITE" id="PS51819"/>
    </source>
</evidence>
<dbReference type="RefSeq" id="WP_085223336.1">
    <property type="nucleotide sequence ID" value="NZ_BSQD01000001.1"/>
</dbReference>
<accession>A0A1X7CC93</accession>
<dbReference type="InterPro" id="IPR029068">
    <property type="entry name" value="Glyas_Bleomycin-R_OHBP_Dase"/>
</dbReference>
<proteinExistence type="predicted"/>